<reference evidence="11" key="2">
    <citation type="submission" date="2021-04" db="EMBL/GenBank/DDBJ databases">
        <authorList>
            <person name="Gilroy R."/>
        </authorList>
    </citation>
    <scope>NUCLEOTIDE SEQUENCE</scope>
    <source>
        <strain evidence="11">CHK198-12963</strain>
    </source>
</reference>
<comment type="similarity">
    <text evidence="2">Belongs to the multi antimicrobial extrusion (MATE) (TC 2.A.66.1) family. MepA subfamily.</text>
</comment>
<feature type="transmembrane region" description="Helical" evidence="10">
    <location>
        <begin position="198"/>
        <end position="219"/>
    </location>
</feature>
<reference evidence="11" key="1">
    <citation type="journal article" date="2021" name="PeerJ">
        <title>Extensive microbial diversity within the chicken gut microbiome revealed by metagenomics and culture.</title>
        <authorList>
            <person name="Gilroy R."/>
            <person name="Ravi A."/>
            <person name="Getino M."/>
            <person name="Pursley I."/>
            <person name="Horton D.L."/>
            <person name="Alikhan N.F."/>
            <person name="Baker D."/>
            <person name="Gharbi K."/>
            <person name="Hall N."/>
            <person name="Watson M."/>
            <person name="Adriaenssens E.M."/>
            <person name="Foster-Nyarko E."/>
            <person name="Jarju S."/>
            <person name="Secka A."/>
            <person name="Antonio M."/>
            <person name="Oren A."/>
            <person name="Chaudhuri R.R."/>
            <person name="La Ragione R."/>
            <person name="Hildebrand F."/>
            <person name="Pallen M.J."/>
        </authorList>
    </citation>
    <scope>NUCLEOTIDE SEQUENCE</scope>
    <source>
        <strain evidence="11">CHK198-12963</strain>
    </source>
</reference>
<protein>
    <recommendedName>
        <fullName evidence="3">Multidrug export protein MepA</fullName>
    </recommendedName>
</protein>
<keyword evidence="6 10" id="KW-0812">Transmembrane</keyword>
<dbReference type="InterPro" id="IPR002528">
    <property type="entry name" value="MATE_fam"/>
</dbReference>
<dbReference type="Pfam" id="PF01554">
    <property type="entry name" value="MatE"/>
    <property type="match status" value="2"/>
</dbReference>
<dbReference type="GO" id="GO:0015297">
    <property type="term" value="F:antiporter activity"/>
    <property type="evidence" value="ECO:0007669"/>
    <property type="project" value="InterPro"/>
</dbReference>
<dbReference type="CDD" id="cd13143">
    <property type="entry name" value="MATE_MepA_like"/>
    <property type="match status" value="1"/>
</dbReference>
<feature type="transmembrane region" description="Helical" evidence="10">
    <location>
        <begin position="16"/>
        <end position="37"/>
    </location>
</feature>
<dbReference type="GO" id="GO:0042910">
    <property type="term" value="F:xenobiotic transmembrane transporter activity"/>
    <property type="evidence" value="ECO:0007669"/>
    <property type="project" value="InterPro"/>
</dbReference>
<dbReference type="PANTHER" id="PTHR43823">
    <property type="entry name" value="SPORULATION PROTEIN YKVU"/>
    <property type="match status" value="1"/>
</dbReference>
<dbReference type="NCBIfam" id="TIGR00797">
    <property type="entry name" value="matE"/>
    <property type="match status" value="1"/>
</dbReference>
<feature type="transmembrane region" description="Helical" evidence="10">
    <location>
        <begin position="49"/>
        <end position="75"/>
    </location>
</feature>
<evidence type="ECO:0000256" key="10">
    <source>
        <dbReference type="SAM" id="Phobius"/>
    </source>
</evidence>
<dbReference type="GO" id="GO:0005886">
    <property type="term" value="C:plasma membrane"/>
    <property type="evidence" value="ECO:0007669"/>
    <property type="project" value="UniProtKB-SubCell"/>
</dbReference>
<feature type="transmembrane region" description="Helical" evidence="10">
    <location>
        <begin position="138"/>
        <end position="159"/>
    </location>
</feature>
<evidence type="ECO:0000256" key="5">
    <source>
        <dbReference type="ARBA" id="ARBA00022475"/>
    </source>
</evidence>
<dbReference type="InterPro" id="IPR051327">
    <property type="entry name" value="MATE_MepA_subfamily"/>
</dbReference>
<dbReference type="EMBL" id="DWWB01000003">
    <property type="protein sequence ID" value="HJC65250.1"/>
    <property type="molecule type" value="Genomic_DNA"/>
</dbReference>
<evidence type="ECO:0000256" key="9">
    <source>
        <dbReference type="ARBA" id="ARBA00023251"/>
    </source>
</evidence>
<comment type="caution">
    <text evidence="11">The sequence shown here is derived from an EMBL/GenBank/DDBJ whole genome shotgun (WGS) entry which is preliminary data.</text>
</comment>
<feature type="transmembrane region" description="Helical" evidence="10">
    <location>
        <begin position="430"/>
        <end position="448"/>
    </location>
</feature>
<feature type="transmembrane region" description="Helical" evidence="10">
    <location>
        <begin position="231"/>
        <end position="253"/>
    </location>
</feature>
<feature type="transmembrane region" description="Helical" evidence="10">
    <location>
        <begin position="392"/>
        <end position="410"/>
    </location>
</feature>
<keyword evidence="8 10" id="KW-0472">Membrane</keyword>
<gene>
    <name evidence="11" type="ORF">H9931_00815</name>
</gene>
<feature type="transmembrane region" description="Helical" evidence="10">
    <location>
        <begin position="273"/>
        <end position="292"/>
    </location>
</feature>
<keyword evidence="4" id="KW-0813">Transport</keyword>
<evidence type="ECO:0000256" key="7">
    <source>
        <dbReference type="ARBA" id="ARBA00022989"/>
    </source>
</evidence>
<organism evidence="11 12">
    <name type="scientific">Candidatus Enterocloster excrementigallinarum</name>
    <dbReference type="NCBI Taxonomy" id="2838558"/>
    <lineage>
        <taxon>Bacteria</taxon>
        <taxon>Bacillati</taxon>
        <taxon>Bacillota</taxon>
        <taxon>Clostridia</taxon>
        <taxon>Lachnospirales</taxon>
        <taxon>Lachnospiraceae</taxon>
        <taxon>Enterocloster</taxon>
    </lineage>
</organism>
<name>A0A9D2PU27_9FIRM</name>
<evidence type="ECO:0000313" key="11">
    <source>
        <dbReference type="EMBL" id="HJC65250.1"/>
    </source>
</evidence>
<comment type="subcellular location">
    <subcellularLocation>
        <location evidence="1">Cell membrane</location>
        <topology evidence="1">Multi-pass membrane protein</topology>
    </subcellularLocation>
</comment>
<dbReference type="InterPro" id="IPR048279">
    <property type="entry name" value="MdtK-like"/>
</dbReference>
<evidence type="ECO:0000256" key="1">
    <source>
        <dbReference type="ARBA" id="ARBA00004651"/>
    </source>
</evidence>
<feature type="transmembrane region" description="Helical" evidence="10">
    <location>
        <begin position="96"/>
        <end position="118"/>
    </location>
</feature>
<dbReference type="AlphaFoldDB" id="A0A9D2PU27"/>
<dbReference type="Proteomes" id="UP000823863">
    <property type="component" value="Unassembled WGS sequence"/>
</dbReference>
<dbReference type="InterPro" id="IPR045070">
    <property type="entry name" value="MATE_MepA-like"/>
</dbReference>
<feature type="transmembrane region" description="Helical" evidence="10">
    <location>
        <begin position="321"/>
        <end position="344"/>
    </location>
</feature>
<evidence type="ECO:0000256" key="4">
    <source>
        <dbReference type="ARBA" id="ARBA00022448"/>
    </source>
</evidence>
<evidence type="ECO:0000256" key="3">
    <source>
        <dbReference type="ARBA" id="ARBA00022106"/>
    </source>
</evidence>
<feature type="transmembrane region" description="Helical" evidence="10">
    <location>
        <begin position="171"/>
        <end position="192"/>
    </location>
</feature>
<dbReference type="PANTHER" id="PTHR43823:SF3">
    <property type="entry name" value="MULTIDRUG EXPORT PROTEIN MEPA"/>
    <property type="match status" value="1"/>
</dbReference>
<evidence type="ECO:0000256" key="6">
    <source>
        <dbReference type="ARBA" id="ARBA00022692"/>
    </source>
</evidence>
<keyword evidence="7 10" id="KW-1133">Transmembrane helix</keyword>
<keyword evidence="5" id="KW-1003">Cell membrane</keyword>
<evidence type="ECO:0000256" key="2">
    <source>
        <dbReference type="ARBA" id="ARBA00008417"/>
    </source>
</evidence>
<feature type="transmembrane region" description="Helical" evidence="10">
    <location>
        <begin position="364"/>
        <end position="385"/>
    </location>
</feature>
<accession>A0A9D2PU27</accession>
<dbReference type="PIRSF" id="PIRSF006603">
    <property type="entry name" value="DinF"/>
    <property type="match status" value="1"/>
</dbReference>
<sequence>MEKDKKFLGTEPVGKLLLQLALPTVAAQLINMLYNIVDRIYIGHIPGEGAMALTGVGVCMPIIMIVSAFAALVGYGGSPRASIAMGKGDQNEAEEILGNCLVLQVILSAILTAVLLIWNRDFLMTFGASENTIGYAVSYMNIYALGTIFVQLTLGMNSFITAQGFARTGMLSVLIGAVCNIILDPILIFGFHMGVPGAAWATIISQAISCIWVLSFLFGKKTFLRIKARNLKLQTEVILPCVALGTATFIMQASESVISVCFNSSLLKYGGDIAVGAMTILTSVMQFAMLPLQGLGQGAQPIISYNYGAGNTKRVKEAYFLLLKCSLCYSVLLWVLVMAAPGVFAGIFTSDEALVEFTGTALRIYMGAMFLFGIQMACQMTFNALGKAKEAIVVAVVRKFILLIPLIYIMPRILNGSSAMMTRAVYMAEPIADTIAVTFTAILFYIQFRKVIAKN</sequence>
<dbReference type="GO" id="GO:0046677">
    <property type="term" value="P:response to antibiotic"/>
    <property type="evidence" value="ECO:0007669"/>
    <property type="project" value="UniProtKB-KW"/>
</dbReference>
<proteinExistence type="inferred from homology"/>
<evidence type="ECO:0000256" key="8">
    <source>
        <dbReference type="ARBA" id="ARBA00023136"/>
    </source>
</evidence>
<evidence type="ECO:0000313" key="12">
    <source>
        <dbReference type="Proteomes" id="UP000823863"/>
    </source>
</evidence>
<keyword evidence="9" id="KW-0046">Antibiotic resistance</keyword>